<dbReference type="WBParaSite" id="ALUE_0000661401-mRNA-1">
    <property type="protein sequence ID" value="ALUE_0000661401-mRNA-1"/>
    <property type="gene ID" value="ALUE_0000661401"/>
</dbReference>
<dbReference type="Proteomes" id="UP000036681">
    <property type="component" value="Unplaced"/>
</dbReference>
<evidence type="ECO:0000313" key="2">
    <source>
        <dbReference type="Proteomes" id="UP000036681"/>
    </source>
</evidence>
<name>A0A0M3HUU3_ASCLU</name>
<sequence length="112" mass="12305">MPNGAVKLVFTTTAAGDYARGDQFAIRLDVEKCFPFPTITAVLCAIPTLVVNSIGAEPNGARRDTGELKPFIGEAPQFVKSKLEKARRPKRPAGRRAVDEEDRLRRPEARVV</sequence>
<protein>
    <submittedName>
        <fullName evidence="3">UBC core domain-containing protein</fullName>
    </submittedName>
</protein>
<feature type="region of interest" description="Disordered" evidence="1">
    <location>
        <begin position="82"/>
        <end position="112"/>
    </location>
</feature>
<accession>A0A0M3HUU3</accession>
<dbReference type="AlphaFoldDB" id="A0A0M3HUU3"/>
<proteinExistence type="predicted"/>
<organism evidence="2 3">
    <name type="scientific">Ascaris lumbricoides</name>
    <name type="common">Giant roundworm</name>
    <dbReference type="NCBI Taxonomy" id="6252"/>
    <lineage>
        <taxon>Eukaryota</taxon>
        <taxon>Metazoa</taxon>
        <taxon>Ecdysozoa</taxon>
        <taxon>Nematoda</taxon>
        <taxon>Chromadorea</taxon>
        <taxon>Rhabditida</taxon>
        <taxon>Spirurina</taxon>
        <taxon>Ascaridomorpha</taxon>
        <taxon>Ascaridoidea</taxon>
        <taxon>Ascarididae</taxon>
        <taxon>Ascaris</taxon>
    </lineage>
</organism>
<reference evidence="3" key="1">
    <citation type="submission" date="2017-02" db="UniProtKB">
        <authorList>
            <consortium name="WormBaseParasite"/>
        </authorList>
    </citation>
    <scope>IDENTIFICATION</scope>
</reference>
<keyword evidence="2" id="KW-1185">Reference proteome</keyword>
<evidence type="ECO:0000313" key="3">
    <source>
        <dbReference type="WBParaSite" id="ALUE_0000661401-mRNA-1"/>
    </source>
</evidence>
<evidence type="ECO:0000256" key="1">
    <source>
        <dbReference type="SAM" id="MobiDB-lite"/>
    </source>
</evidence>
<feature type="compositionally biased region" description="Basic and acidic residues" evidence="1">
    <location>
        <begin position="96"/>
        <end position="112"/>
    </location>
</feature>